<dbReference type="CDD" id="cd04678">
    <property type="entry name" value="NUDIX_MTH2_Nudt15"/>
    <property type="match status" value="1"/>
</dbReference>
<dbReference type="EMBL" id="JAAAJB010000469">
    <property type="protein sequence ID" value="KAG0255249.1"/>
    <property type="molecule type" value="Genomic_DNA"/>
</dbReference>
<proteinExistence type="predicted"/>
<evidence type="ECO:0000313" key="4">
    <source>
        <dbReference type="Proteomes" id="UP000807716"/>
    </source>
</evidence>
<dbReference type="FunFam" id="3.90.79.10:FF:000060">
    <property type="entry name" value="Nudix hydrolase 1"/>
    <property type="match status" value="1"/>
</dbReference>
<dbReference type="PANTHER" id="PTHR16099">
    <property type="entry name" value="8-OXO-DGTP DIPHOSPHATES NUDT15"/>
    <property type="match status" value="1"/>
</dbReference>
<dbReference type="GO" id="GO:0006203">
    <property type="term" value="P:dGTP catabolic process"/>
    <property type="evidence" value="ECO:0007669"/>
    <property type="project" value="TreeGrafter"/>
</dbReference>
<dbReference type="InterPro" id="IPR020084">
    <property type="entry name" value="NUDIX_hydrolase_CS"/>
</dbReference>
<dbReference type="Pfam" id="PF00293">
    <property type="entry name" value="NUDIX"/>
    <property type="match status" value="1"/>
</dbReference>
<dbReference type="GO" id="GO:0005829">
    <property type="term" value="C:cytosol"/>
    <property type="evidence" value="ECO:0007669"/>
    <property type="project" value="TreeGrafter"/>
</dbReference>
<dbReference type="InterPro" id="IPR015797">
    <property type="entry name" value="NUDIX_hydrolase-like_dom_sf"/>
</dbReference>
<evidence type="ECO:0000256" key="1">
    <source>
        <dbReference type="ARBA" id="ARBA00022801"/>
    </source>
</evidence>
<dbReference type="PROSITE" id="PS00893">
    <property type="entry name" value="NUDIX_BOX"/>
    <property type="match status" value="1"/>
</dbReference>
<name>A0A9P6PZM2_9FUNG</name>
<dbReference type="PROSITE" id="PS51462">
    <property type="entry name" value="NUDIX"/>
    <property type="match status" value="1"/>
</dbReference>
<keyword evidence="1 3" id="KW-0378">Hydrolase</keyword>
<dbReference type="OrthoDB" id="447842at2759"/>
<protein>
    <submittedName>
        <fullName evidence="3">Nudix hydrolase 15, mitochondrial</fullName>
    </submittedName>
</protein>
<feature type="domain" description="Nudix hydrolase" evidence="2">
    <location>
        <begin position="13"/>
        <end position="141"/>
    </location>
</feature>
<dbReference type="AlphaFoldDB" id="A0A9P6PZM2"/>
<evidence type="ECO:0000313" key="3">
    <source>
        <dbReference type="EMBL" id="KAG0255249.1"/>
    </source>
</evidence>
<accession>A0A9P6PZM2</accession>
<dbReference type="PANTHER" id="PTHR16099:SF5">
    <property type="entry name" value="NUCLEOTIDE TRIPHOSPHATE DIPHOSPHATASE NUDT15"/>
    <property type="match status" value="1"/>
</dbReference>
<reference evidence="3" key="1">
    <citation type="journal article" date="2020" name="Fungal Divers.">
        <title>Resolving the Mortierellaceae phylogeny through synthesis of multi-gene phylogenetics and phylogenomics.</title>
        <authorList>
            <person name="Vandepol N."/>
            <person name="Liber J."/>
            <person name="Desiro A."/>
            <person name="Na H."/>
            <person name="Kennedy M."/>
            <person name="Barry K."/>
            <person name="Grigoriev I.V."/>
            <person name="Miller A.N."/>
            <person name="O'Donnell K."/>
            <person name="Stajich J.E."/>
            <person name="Bonito G."/>
        </authorList>
    </citation>
    <scope>NUCLEOTIDE SEQUENCE</scope>
    <source>
        <strain evidence="3">BC1065</strain>
    </source>
</reference>
<dbReference type="Gene3D" id="3.90.79.10">
    <property type="entry name" value="Nucleoside Triphosphate Pyrophosphohydrolase"/>
    <property type="match status" value="1"/>
</dbReference>
<dbReference type="Proteomes" id="UP000807716">
    <property type="component" value="Unassembled WGS sequence"/>
</dbReference>
<comment type="caution">
    <text evidence="3">The sequence shown here is derived from an EMBL/GenBank/DDBJ whole genome shotgun (WGS) entry which is preliminary data.</text>
</comment>
<keyword evidence="4" id="KW-1185">Reference proteome</keyword>
<organism evidence="3 4">
    <name type="scientific">Actinomortierella ambigua</name>
    <dbReference type="NCBI Taxonomy" id="1343610"/>
    <lineage>
        <taxon>Eukaryota</taxon>
        <taxon>Fungi</taxon>
        <taxon>Fungi incertae sedis</taxon>
        <taxon>Mucoromycota</taxon>
        <taxon>Mortierellomycotina</taxon>
        <taxon>Mortierellomycetes</taxon>
        <taxon>Mortierellales</taxon>
        <taxon>Mortierellaceae</taxon>
        <taxon>Actinomortierella</taxon>
    </lineage>
</organism>
<sequence>MSAGSISTPSEGIVQVGIGVFIMRKGKTLVGKRIGSHGAGHLDFGETFERCAIREALEETGLDLNPATARVVAATNNLMLNEGKHYVDIFVAAECIDDNQEAKVMEPHKCEQWAWITLDELKDDNGPYRPLFSPLRDWVTSNDLRPLFAHHPAP</sequence>
<evidence type="ECO:0000259" key="2">
    <source>
        <dbReference type="PROSITE" id="PS51462"/>
    </source>
</evidence>
<dbReference type="GO" id="GO:0035539">
    <property type="term" value="F:8-oxo-7,8-dihydrodeoxyguanosine triphosphate pyrophosphatase activity"/>
    <property type="evidence" value="ECO:0007669"/>
    <property type="project" value="TreeGrafter"/>
</dbReference>
<dbReference type="InterPro" id="IPR000086">
    <property type="entry name" value="NUDIX_hydrolase_dom"/>
</dbReference>
<gene>
    <name evidence="3" type="primary">NUDT15_1</name>
    <name evidence="3" type="ORF">DFQ27_006337</name>
</gene>
<dbReference type="SUPFAM" id="SSF55811">
    <property type="entry name" value="Nudix"/>
    <property type="match status" value="1"/>
</dbReference>